<keyword evidence="1 3" id="KW-0456">Lyase</keyword>
<dbReference type="Proteomes" id="UP001168380">
    <property type="component" value="Unassembled WGS sequence"/>
</dbReference>
<keyword evidence="2 3" id="KW-0961">Cell wall biogenesis/degradation</keyword>
<evidence type="ECO:0000256" key="2">
    <source>
        <dbReference type="ARBA" id="ARBA00023316"/>
    </source>
</evidence>
<keyword evidence="3" id="KW-0449">Lipoprotein</keyword>
<dbReference type="InterPro" id="IPR012997">
    <property type="entry name" value="RplA"/>
</dbReference>
<dbReference type="InterPro" id="IPR034718">
    <property type="entry name" value="RlpA"/>
</dbReference>
<comment type="function">
    <text evidence="3">Lytic transglycosylase with a strong preference for naked glycan strands that lack stem peptides.</text>
</comment>
<dbReference type="EMBL" id="JAULRT010000060">
    <property type="protein sequence ID" value="MDO3383134.1"/>
    <property type="molecule type" value="Genomic_DNA"/>
</dbReference>
<evidence type="ECO:0000256" key="1">
    <source>
        <dbReference type="ARBA" id="ARBA00023239"/>
    </source>
</evidence>
<protein>
    <recommendedName>
        <fullName evidence="3">Endolytic peptidoglycan transglycosylase RlpA</fullName>
        <ecNumber evidence="3">4.2.2.-</ecNumber>
    </recommendedName>
</protein>
<gene>
    <name evidence="3" type="primary">rlpA</name>
    <name evidence="7" type="ORF">QWI16_13220</name>
</gene>
<keyword evidence="3" id="KW-1003">Cell membrane</keyword>
<evidence type="ECO:0000259" key="6">
    <source>
        <dbReference type="Pfam" id="PF03330"/>
    </source>
</evidence>
<dbReference type="EC" id="4.2.2.-" evidence="3"/>
<evidence type="ECO:0000256" key="3">
    <source>
        <dbReference type="HAMAP-Rule" id="MF_02071"/>
    </source>
</evidence>
<comment type="caution">
    <text evidence="7">The sequence shown here is derived from an EMBL/GenBank/DDBJ whole genome shotgun (WGS) entry which is preliminary data.</text>
</comment>
<feature type="domain" description="RlpA-like protein double-psi beta-barrel" evidence="6">
    <location>
        <begin position="36"/>
        <end position="124"/>
    </location>
</feature>
<dbReference type="PROSITE" id="PS51257">
    <property type="entry name" value="PROKAR_LIPOPROTEIN"/>
    <property type="match status" value="1"/>
</dbReference>
<proteinExistence type="inferred from homology"/>
<dbReference type="Pfam" id="PF03330">
    <property type="entry name" value="DPBB_1"/>
    <property type="match status" value="1"/>
</dbReference>
<evidence type="ECO:0000256" key="4">
    <source>
        <dbReference type="RuleBase" id="RU003495"/>
    </source>
</evidence>
<dbReference type="NCBIfam" id="TIGR00413">
    <property type="entry name" value="rlpA"/>
    <property type="match status" value="1"/>
</dbReference>
<organism evidence="7 8">
    <name type="scientific">Gilvimarinus algae</name>
    <dbReference type="NCBI Taxonomy" id="3058037"/>
    <lineage>
        <taxon>Bacteria</taxon>
        <taxon>Pseudomonadati</taxon>
        <taxon>Pseudomonadota</taxon>
        <taxon>Gammaproteobacteria</taxon>
        <taxon>Cellvibrionales</taxon>
        <taxon>Cellvibrionaceae</taxon>
        <taxon>Gilvimarinus</taxon>
    </lineage>
</organism>
<reference evidence="7" key="1">
    <citation type="submission" date="2023-07" db="EMBL/GenBank/DDBJ databases">
        <title>Gilvimarinus algae sp. nov., isolated from the surface of Kelp.</title>
        <authorList>
            <person name="Sun Y.Y."/>
            <person name="Gong Y."/>
            <person name="Du Z.J."/>
        </authorList>
    </citation>
    <scope>NUCLEOTIDE SEQUENCE</scope>
    <source>
        <strain evidence="7">SDUM040014</strain>
    </source>
</reference>
<dbReference type="SUPFAM" id="SSF50685">
    <property type="entry name" value="Barwin-like endoglucanases"/>
    <property type="match status" value="1"/>
</dbReference>
<sequence>MRPRHYLFILFFALSLVAACSSITAKSSAHLVGYSEQGKASFYAAKYQFRKTASGERFNQLLNTAAHRTLPFGTKVRVTNNITGDAVTVKINDRGPFIDGRVIDLSRSAFAAIADTDLGLADVTLEVVR</sequence>
<comment type="subcellular location">
    <subcellularLocation>
        <location evidence="3">Cell membrane</location>
        <topology evidence="3">Lipid-anchor</topology>
    </subcellularLocation>
</comment>
<feature type="chain" id="PRO_5046509488" description="Endolytic peptidoglycan transglycosylase RlpA" evidence="5">
    <location>
        <begin position="19"/>
        <end position="129"/>
    </location>
</feature>
<keyword evidence="3" id="KW-0472">Membrane</keyword>
<dbReference type="PANTHER" id="PTHR34183:SF8">
    <property type="entry name" value="ENDOLYTIC PEPTIDOGLYCAN TRANSGLYCOSYLASE RLPA-RELATED"/>
    <property type="match status" value="1"/>
</dbReference>
<dbReference type="RefSeq" id="WP_302713858.1">
    <property type="nucleotide sequence ID" value="NZ_JAULRT010000060.1"/>
</dbReference>
<accession>A0ABT8TGC8</accession>
<keyword evidence="8" id="KW-1185">Reference proteome</keyword>
<dbReference type="InterPro" id="IPR036908">
    <property type="entry name" value="RlpA-like_sf"/>
</dbReference>
<keyword evidence="5" id="KW-0732">Signal</keyword>
<dbReference type="PANTHER" id="PTHR34183">
    <property type="entry name" value="ENDOLYTIC PEPTIDOGLYCAN TRANSGLYCOSYLASE RLPA"/>
    <property type="match status" value="1"/>
</dbReference>
<feature type="signal peptide" evidence="5">
    <location>
        <begin position="1"/>
        <end position="18"/>
    </location>
</feature>
<evidence type="ECO:0000313" key="7">
    <source>
        <dbReference type="EMBL" id="MDO3383134.1"/>
    </source>
</evidence>
<comment type="similarity">
    <text evidence="3 4">Belongs to the RlpA family.</text>
</comment>
<dbReference type="HAMAP" id="MF_02071">
    <property type="entry name" value="RlpA"/>
    <property type="match status" value="1"/>
</dbReference>
<dbReference type="CDD" id="cd22268">
    <property type="entry name" value="DPBB_RlpA-like"/>
    <property type="match status" value="1"/>
</dbReference>
<evidence type="ECO:0000256" key="5">
    <source>
        <dbReference type="SAM" id="SignalP"/>
    </source>
</evidence>
<name>A0ABT8TGC8_9GAMM</name>
<evidence type="ECO:0000313" key="8">
    <source>
        <dbReference type="Proteomes" id="UP001168380"/>
    </source>
</evidence>
<dbReference type="Gene3D" id="2.40.40.10">
    <property type="entry name" value="RlpA-like domain"/>
    <property type="match status" value="1"/>
</dbReference>
<dbReference type="InterPro" id="IPR009009">
    <property type="entry name" value="RlpA-like_DPBB"/>
</dbReference>
<keyword evidence="3" id="KW-0564">Palmitate</keyword>